<evidence type="ECO:0000256" key="5">
    <source>
        <dbReference type="ARBA" id="ARBA00022692"/>
    </source>
</evidence>
<dbReference type="Pfam" id="PF00893">
    <property type="entry name" value="Multi_Drug_Res"/>
    <property type="match status" value="1"/>
</dbReference>
<evidence type="ECO:0000256" key="6">
    <source>
        <dbReference type="ARBA" id="ARBA00022989"/>
    </source>
</evidence>
<proteinExistence type="inferred from homology"/>
<reference evidence="11 12" key="1">
    <citation type="journal article" date="2019" name="Emerg. Microbes Infect.">
        <title>Comprehensive subspecies identification of 175 nontuberculous mycobacteria species based on 7547 genomic profiles.</title>
        <authorList>
            <person name="Matsumoto Y."/>
            <person name="Kinjo T."/>
            <person name="Motooka D."/>
            <person name="Nabeya D."/>
            <person name="Jung N."/>
            <person name="Uechi K."/>
            <person name="Horii T."/>
            <person name="Iida T."/>
            <person name="Fujita J."/>
            <person name="Nakamura S."/>
        </authorList>
    </citation>
    <scope>NUCLEOTIDE SEQUENCE [LARGE SCALE GENOMIC DNA]</scope>
    <source>
        <strain evidence="11 12">JCM 12603</strain>
    </source>
</reference>
<dbReference type="SUPFAM" id="SSF103481">
    <property type="entry name" value="Multidrug resistance efflux transporter EmrE"/>
    <property type="match status" value="1"/>
</dbReference>
<evidence type="ECO:0000256" key="9">
    <source>
        <dbReference type="RuleBase" id="RU003942"/>
    </source>
</evidence>
<accession>A0A6N4V964</accession>
<comment type="subcellular location">
    <subcellularLocation>
        <location evidence="1 9">Cell membrane</location>
        <topology evidence="1 9">Multi-pass membrane protein</topology>
    </subcellularLocation>
</comment>
<keyword evidence="7 10" id="KW-0472">Membrane</keyword>
<evidence type="ECO:0000256" key="7">
    <source>
        <dbReference type="ARBA" id="ARBA00023136"/>
    </source>
</evidence>
<dbReference type="Proteomes" id="UP000466785">
    <property type="component" value="Chromosome"/>
</dbReference>
<keyword evidence="12" id="KW-1185">Reference proteome</keyword>
<keyword evidence="6 10" id="KW-1133">Transmembrane helix</keyword>
<evidence type="ECO:0000256" key="2">
    <source>
        <dbReference type="ARBA" id="ARBA00007822"/>
    </source>
</evidence>
<dbReference type="InterPro" id="IPR000390">
    <property type="entry name" value="Small_drug/metabolite_transptr"/>
</dbReference>
<dbReference type="GO" id="GO:0005886">
    <property type="term" value="C:plasma membrane"/>
    <property type="evidence" value="ECO:0007669"/>
    <property type="project" value="UniProtKB-SubCell"/>
</dbReference>
<dbReference type="EMBL" id="AP022570">
    <property type="protein sequence ID" value="BBX52156.1"/>
    <property type="molecule type" value="Genomic_DNA"/>
</dbReference>
<dbReference type="KEGG" id="mpof:MPOR_31820"/>
<protein>
    <submittedName>
        <fullName evidence="11">Cation transporter</fullName>
    </submittedName>
</protein>
<dbReference type="GO" id="GO:0046677">
    <property type="term" value="P:response to antibiotic"/>
    <property type="evidence" value="ECO:0007669"/>
    <property type="project" value="UniProtKB-KW"/>
</dbReference>
<keyword evidence="5 9" id="KW-0812">Transmembrane</keyword>
<feature type="transmembrane region" description="Helical" evidence="10">
    <location>
        <begin position="29"/>
        <end position="49"/>
    </location>
</feature>
<feature type="transmembrane region" description="Helical" evidence="10">
    <location>
        <begin position="84"/>
        <end position="105"/>
    </location>
</feature>
<organism evidence="11 12">
    <name type="scientific">Mycolicibacterium poriferae</name>
    <dbReference type="NCBI Taxonomy" id="39694"/>
    <lineage>
        <taxon>Bacteria</taxon>
        <taxon>Bacillati</taxon>
        <taxon>Actinomycetota</taxon>
        <taxon>Actinomycetes</taxon>
        <taxon>Mycobacteriales</taxon>
        <taxon>Mycobacteriaceae</taxon>
        <taxon>Mycolicibacterium</taxon>
    </lineage>
</organism>
<keyword evidence="3" id="KW-0813">Transport</keyword>
<evidence type="ECO:0000256" key="10">
    <source>
        <dbReference type="SAM" id="Phobius"/>
    </source>
</evidence>
<dbReference type="GO" id="GO:0022857">
    <property type="term" value="F:transmembrane transporter activity"/>
    <property type="evidence" value="ECO:0007669"/>
    <property type="project" value="InterPro"/>
</dbReference>
<evidence type="ECO:0000313" key="11">
    <source>
        <dbReference type="EMBL" id="BBX52156.1"/>
    </source>
</evidence>
<name>A0A6N4V964_9MYCO</name>
<dbReference type="RefSeq" id="WP_152519697.1">
    <property type="nucleotide sequence ID" value="NZ_AP022570.1"/>
</dbReference>
<sequence>MQYLLLIGAILTEVTATLSLRVAARGRPPFYVVVVVGYLLAFTMLAGSLRAGMPLGVAYGIWAAAGVALTATASRYLFQEAVTPRMLGGIALIVVGVLLLEVGAVR</sequence>
<evidence type="ECO:0000256" key="1">
    <source>
        <dbReference type="ARBA" id="ARBA00004651"/>
    </source>
</evidence>
<dbReference type="PANTHER" id="PTHR30561">
    <property type="entry name" value="SMR FAMILY PROTON-DEPENDENT DRUG EFFLUX TRANSPORTER SUGE"/>
    <property type="match status" value="1"/>
</dbReference>
<evidence type="ECO:0000313" key="12">
    <source>
        <dbReference type="Proteomes" id="UP000466785"/>
    </source>
</evidence>
<gene>
    <name evidence="11" type="ORF">MPOR_31820</name>
</gene>
<evidence type="ECO:0000256" key="4">
    <source>
        <dbReference type="ARBA" id="ARBA00022475"/>
    </source>
</evidence>
<keyword evidence="8" id="KW-0046">Antibiotic resistance</keyword>
<comment type="similarity">
    <text evidence="2">Belongs to the drug/metabolite transporter (DMT) superfamily. Small multidrug resistance (SMR) (TC 2.A.7.1) family. Mmr subfamily.</text>
</comment>
<feature type="transmembrane region" description="Helical" evidence="10">
    <location>
        <begin position="56"/>
        <end position="78"/>
    </location>
</feature>
<keyword evidence="4" id="KW-1003">Cell membrane</keyword>
<dbReference type="Gene3D" id="1.10.3730.20">
    <property type="match status" value="1"/>
</dbReference>
<evidence type="ECO:0000256" key="8">
    <source>
        <dbReference type="ARBA" id="ARBA00023251"/>
    </source>
</evidence>
<dbReference type="InterPro" id="IPR037185">
    <property type="entry name" value="EmrE-like"/>
</dbReference>
<evidence type="ECO:0000256" key="3">
    <source>
        <dbReference type="ARBA" id="ARBA00022448"/>
    </source>
</evidence>
<dbReference type="PANTHER" id="PTHR30561:SF1">
    <property type="entry name" value="MULTIDRUG TRANSPORTER EMRE"/>
    <property type="match status" value="1"/>
</dbReference>
<dbReference type="AlphaFoldDB" id="A0A6N4V964"/>
<dbReference type="InterPro" id="IPR045324">
    <property type="entry name" value="Small_multidrug_res"/>
</dbReference>